<proteinExistence type="predicted"/>
<keyword evidence="5 9" id="KW-1133">Transmembrane helix</keyword>
<dbReference type="EMBL" id="JACCCU010000001">
    <property type="protein sequence ID" value="NYF88608.1"/>
    <property type="molecule type" value="Genomic_DNA"/>
</dbReference>
<gene>
    <name evidence="11" type="ORF">HDF08_000675</name>
</gene>
<keyword evidence="4 9" id="KW-0812">Transmembrane</keyword>
<feature type="transmembrane region" description="Helical" evidence="9">
    <location>
        <begin position="409"/>
        <end position="430"/>
    </location>
</feature>
<dbReference type="GO" id="GO:0016757">
    <property type="term" value="F:glycosyltransferase activity"/>
    <property type="evidence" value="ECO:0007669"/>
    <property type="project" value="UniProtKB-KW"/>
</dbReference>
<evidence type="ECO:0000256" key="8">
    <source>
        <dbReference type="ARBA" id="ARBA00023316"/>
    </source>
</evidence>
<keyword evidence="2" id="KW-0328">Glycosyltransferase</keyword>
<keyword evidence="7 9" id="KW-0472">Membrane</keyword>
<dbReference type="PANTHER" id="PTHR32044">
    <property type="entry name" value="GLUCOMANNAN 4-BETA-MANNOSYLTRANSFERASE 9"/>
    <property type="match status" value="1"/>
</dbReference>
<comment type="subcellular location">
    <subcellularLocation>
        <location evidence="1">Golgi apparatus membrane</location>
        <topology evidence="1">Multi-pass membrane protein</topology>
    </subcellularLocation>
</comment>
<protein>
    <submittedName>
        <fullName evidence="11">Cellulose synthase/poly-beta-1,6-N-acetylglucosamine synthase-like glycosyltransferase</fullName>
    </submittedName>
</protein>
<feature type="transmembrane region" description="Helical" evidence="9">
    <location>
        <begin position="60"/>
        <end position="81"/>
    </location>
</feature>
<accession>A0A852V6J1</accession>
<evidence type="ECO:0000256" key="7">
    <source>
        <dbReference type="ARBA" id="ARBA00023136"/>
    </source>
</evidence>
<feature type="domain" description="Glycosyltransferase 2-like" evidence="10">
    <location>
        <begin position="118"/>
        <end position="255"/>
    </location>
</feature>
<evidence type="ECO:0000256" key="2">
    <source>
        <dbReference type="ARBA" id="ARBA00022676"/>
    </source>
</evidence>
<dbReference type="Gene3D" id="3.90.550.10">
    <property type="entry name" value="Spore Coat Polysaccharide Biosynthesis Protein SpsA, Chain A"/>
    <property type="match status" value="1"/>
</dbReference>
<dbReference type="PANTHER" id="PTHR32044:SF80">
    <property type="entry name" value="XYLOGLUCAN GLYCOSYLTRANSFERASE 2-RELATED"/>
    <property type="match status" value="1"/>
</dbReference>
<name>A0A852V6J1_9BACT</name>
<sequence>MIRVESVGYPRTFRGATTLQFSLQTLTSQLGLLVGPKGFGHYWKTHYADKTFEHLYRWNAFDTAMLIPYFIVMIILAFYGIHRYQLVWLYFKNKKNAAKWSEPPMRFAEGQLPFVTIQLPIFNEQFVIERLIEAVCSLDYPRDRFEVQVLDDSTDETTEVAREIVERYARGFVGMDPQPIVYLHRSNRHGYKAGALDKGLDVARGEFVAIFDADFVPPRQWVMQVIHHFAQPEIGMVQTRWTHLNRNYSFLTQVEAILLDGHFVLEHGGRSRAGVFFNFNGTAGMWRRETISTAGGWQHDTLTEDTDLSYRAQLVGWQFKYLQDVECPAELPIEMTAFKTQQARWAKGLIQTGKKILPRVLKSDAPWHTKLEAWYHLTANISYPLMIVLSVLLMPAMIIRSWQGYIQMLLIDFPLFIASTMSVSTFYMVSQKELYPKSWYKSIIYVPFVMALGGVGLTITNTKAVMEALFGVKSAFARTPKYSVKKKGEKSQAKVYRKRLGIIPWIEMAIGCYFAWTVYYAISTENFFTVPFLVLFVFGYWYTGLLSLLQGRFERSRGPDQEMHEKPYPVGV</sequence>
<feature type="transmembrane region" description="Helical" evidence="9">
    <location>
        <begin position="500"/>
        <end position="522"/>
    </location>
</feature>
<dbReference type="InterPro" id="IPR029044">
    <property type="entry name" value="Nucleotide-diphossugar_trans"/>
</dbReference>
<comment type="caution">
    <text evidence="11">The sequence shown here is derived from an EMBL/GenBank/DDBJ whole genome shotgun (WGS) entry which is preliminary data.</text>
</comment>
<dbReference type="Pfam" id="PF00535">
    <property type="entry name" value="Glycos_transf_2"/>
    <property type="match status" value="1"/>
</dbReference>
<evidence type="ECO:0000256" key="9">
    <source>
        <dbReference type="SAM" id="Phobius"/>
    </source>
</evidence>
<keyword evidence="6" id="KW-0333">Golgi apparatus</keyword>
<evidence type="ECO:0000259" key="10">
    <source>
        <dbReference type="Pfam" id="PF00535"/>
    </source>
</evidence>
<dbReference type="AlphaFoldDB" id="A0A852V6J1"/>
<feature type="transmembrane region" description="Helical" evidence="9">
    <location>
        <begin position="381"/>
        <end position="402"/>
    </location>
</feature>
<feature type="transmembrane region" description="Helical" evidence="9">
    <location>
        <begin position="528"/>
        <end position="549"/>
    </location>
</feature>
<keyword evidence="3" id="KW-0808">Transferase</keyword>
<evidence type="ECO:0000256" key="4">
    <source>
        <dbReference type="ARBA" id="ARBA00022692"/>
    </source>
</evidence>
<evidence type="ECO:0000313" key="11">
    <source>
        <dbReference type="EMBL" id="NYF88608.1"/>
    </source>
</evidence>
<dbReference type="FunFam" id="3.90.550.10:FF:000057">
    <property type="entry name" value="Glycosyltransferase-like protein, family 2"/>
    <property type="match status" value="1"/>
</dbReference>
<dbReference type="Proteomes" id="UP000564385">
    <property type="component" value="Unassembled WGS sequence"/>
</dbReference>
<organism evidence="11 12">
    <name type="scientific">Tunturiibacter lichenicola</name>
    <dbReference type="NCBI Taxonomy" id="2051959"/>
    <lineage>
        <taxon>Bacteria</taxon>
        <taxon>Pseudomonadati</taxon>
        <taxon>Acidobacteriota</taxon>
        <taxon>Terriglobia</taxon>
        <taxon>Terriglobales</taxon>
        <taxon>Acidobacteriaceae</taxon>
        <taxon>Tunturiibacter</taxon>
    </lineage>
</organism>
<reference evidence="11 12" key="1">
    <citation type="submission" date="2020-07" db="EMBL/GenBank/DDBJ databases">
        <title>Genomic Encyclopedia of Type Strains, Phase IV (KMG-V): Genome sequencing to study the core and pangenomes of soil and plant-associated prokaryotes.</title>
        <authorList>
            <person name="Whitman W."/>
        </authorList>
    </citation>
    <scope>NUCLEOTIDE SEQUENCE [LARGE SCALE GENOMIC DNA]</scope>
    <source>
        <strain evidence="11 12">M8UP22</strain>
    </source>
</reference>
<evidence type="ECO:0000256" key="6">
    <source>
        <dbReference type="ARBA" id="ARBA00023034"/>
    </source>
</evidence>
<dbReference type="GO" id="GO:0071555">
    <property type="term" value="P:cell wall organization"/>
    <property type="evidence" value="ECO:0007669"/>
    <property type="project" value="UniProtKB-KW"/>
</dbReference>
<dbReference type="SUPFAM" id="SSF53448">
    <property type="entry name" value="Nucleotide-diphospho-sugar transferases"/>
    <property type="match status" value="1"/>
</dbReference>
<evidence type="ECO:0000313" key="12">
    <source>
        <dbReference type="Proteomes" id="UP000564385"/>
    </source>
</evidence>
<feature type="transmembrane region" description="Helical" evidence="9">
    <location>
        <begin position="442"/>
        <end position="460"/>
    </location>
</feature>
<evidence type="ECO:0000256" key="5">
    <source>
        <dbReference type="ARBA" id="ARBA00022989"/>
    </source>
</evidence>
<dbReference type="InterPro" id="IPR001173">
    <property type="entry name" value="Glyco_trans_2-like"/>
</dbReference>
<evidence type="ECO:0000256" key="1">
    <source>
        <dbReference type="ARBA" id="ARBA00004653"/>
    </source>
</evidence>
<evidence type="ECO:0000256" key="3">
    <source>
        <dbReference type="ARBA" id="ARBA00022679"/>
    </source>
</evidence>
<keyword evidence="8" id="KW-0961">Cell wall biogenesis/degradation</keyword>
<dbReference type="CDD" id="cd06437">
    <property type="entry name" value="CESA_CaSu_A2"/>
    <property type="match status" value="1"/>
</dbReference>